<feature type="transmembrane region" description="Helical" evidence="1">
    <location>
        <begin position="77"/>
        <end position="98"/>
    </location>
</feature>
<evidence type="ECO:0000256" key="1">
    <source>
        <dbReference type="SAM" id="Phobius"/>
    </source>
</evidence>
<protein>
    <recommendedName>
        <fullName evidence="4">Transmembrane protein</fullName>
    </recommendedName>
</protein>
<dbReference type="AlphaFoldDB" id="A0A7W8MB41"/>
<keyword evidence="1" id="KW-1133">Transmembrane helix</keyword>
<name>A0A7W8MB41_9BURK</name>
<keyword evidence="3" id="KW-1185">Reference proteome</keyword>
<evidence type="ECO:0000313" key="3">
    <source>
        <dbReference type="Proteomes" id="UP000532440"/>
    </source>
</evidence>
<gene>
    <name evidence="2" type="ORF">HNQ70_003795</name>
</gene>
<dbReference type="Proteomes" id="UP000532440">
    <property type="component" value="Unassembled WGS sequence"/>
</dbReference>
<reference evidence="2 3" key="1">
    <citation type="submission" date="2020-08" db="EMBL/GenBank/DDBJ databases">
        <title>Genomic Encyclopedia of Type Strains, Phase IV (KMG-IV): sequencing the most valuable type-strain genomes for metagenomic binning, comparative biology and taxonomic classification.</title>
        <authorList>
            <person name="Goeker M."/>
        </authorList>
    </citation>
    <scope>NUCLEOTIDE SEQUENCE [LARGE SCALE GENOMIC DNA]</scope>
    <source>
        <strain evidence="2 3">DSM 29781</strain>
    </source>
</reference>
<sequence>MNLYGHRCAPGASRLPVWISGLVALALFAGLAWHLSPLSPGALALQLAWTPRAFGEIVHFWSDAELARYRSHLPVDYALLAAYGAFGYLLSTRTGIFGGRGAGYRRIGTWLLPAAALLDALENALHCWLTEVPRFGMPLVYAASAGAAWLKWLLIIGFLLMCAWAAARDGD</sequence>
<feature type="transmembrane region" description="Helical" evidence="1">
    <location>
        <begin position="15"/>
        <end position="35"/>
    </location>
</feature>
<evidence type="ECO:0008006" key="4">
    <source>
        <dbReference type="Google" id="ProtNLM"/>
    </source>
</evidence>
<dbReference type="EMBL" id="JACHGB010000008">
    <property type="protein sequence ID" value="MBB5273764.1"/>
    <property type="molecule type" value="Genomic_DNA"/>
</dbReference>
<evidence type="ECO:0000313" key="2">
    <source>
        <dbReference type="EMBL" id="MBB5273764.1"/>
    </source>
</evidence>
<proteinExistence type="predicted"/>
<organism evidence="2 3">
    <name type="scientific">Quisquiliibacterium transsilvanicum</name>
    <dbReference type="NCBI Taxonomy" id="1549638"/>
    <lineage>
        <taxon>Bacteria</taxon>
        <taxon>Pseudomonadati</taxon>
        <taxon>Pseudomonadota</taxon>
        <taxon>Betaproteobacteria</taxon>
        <taxon>Burkholderiales</taxon>
        <taxon>Burkholderiaceae</taxon>
        <taxon>Quisquiliibacterium</taxon>
    </lineage>
</organism>
<keyword evidence="1" id="KW-0472">Membrane</keyword>
<feature type="transmembrane region" description="Helical" evidence="1">
    <location>
        <begin position="149"/>
        <end position="167"/>
    </location>
</feature>
<comment type="caution">
    <text evidence="2">The sequence shown here is derived from an EMBL/GenBank/DDBJ whole genome shotgun (WGS) entry which is preliminary data.</text>
</comment>
<accession>A0A7W8MB41</accession>
<dbReference type="RefSeq" id="WP_183970627.1">
    <property type="nucleotide sequence ID" value="NZ_BAABEW010000013.1"/>
</dbReference>
<keyword evidence="1" id="KW-0812">Transmembrane</keyword>